<sequence length="157" mass="17518">MFGLTELNKHKETVQASRSHNSSQALLPIFDWSRPPKATGCNGYSMMPASIDDRTPSQLLRHMQQLLGDKVEGLDSLLLREIFLQKILPNDDLSKLAELADKIITVAPTSVAAVTSIPSPHEELQEMNEIDRVSWIPWPLSIPRHCQPVRASASQAR</sequence>
<proteinExistence type="predicted"/>
<dbReference type="Proteomes" id="UP000821845">
    <property type="component" value="Chromosome 1"/>
</dbReference>
<reference evidence="1" key="1">
    <citation type="submission" date="2020-05" db="EMBL/GenBank/DDBJ databases">
        <title>Large-scale comparative analyses of tick genomes elucidate their genetic diversity and vector capacities.</title>
        <authorList>
            <person name="Jia N."/>
            <person name="Wang J."/>
            <person name="Shi W."/>
            <person name="Du L."/>
            <person name="Sun Y."/>
            <person name="Zhan W."/>
            <person name="Jiang J."/>
            <person name="Wang Q."/>
            <person name="Zhang B."/>
            <person name="Ji P."/>
            <person name="Sakyi L.B."/>
            <person name="Cui X."/>
            <person name="Yuan T."/>
            <person name="Jiang B."/>
            <person name="Yang W."/>
            <person name="Lam T.T.-Y."/>
            <person name="Chang Q."/>
            <person name="Ding S."/>
            <person name="Wang X."/>
            <person name="Zhu J."/>
            <person name="Ruan X."/>
            <person name="Zhao L."/>
            <person name="Wei J."/>
            <person name="Que T."/>
            <person name="Du C."/>
            <person name="Cheng J."/>
            <person name="Dai P."/>
            <person name="Han X."/>
            <person name="Huang E."/>
            <person name="Gao Y."/>
            <person name="Liu J."/>
            <person name="Shao H."/>
            <person name="Ye R."/>
            <person name="Li L."/>
            <person name="Wei W."/>
            <person name="Wang X."/>
            <person name="Wang C."/>
            <person name="Yang T."/>
            <person name="Huo Q."/>
            <person name="Li W."/>
            <person name="Guo W."/>
            <person name="Chen H."/>
            <person name="Zhou L."/>
            <person name="Ni X."/>
            <person name="Tian J."/>
            <person name="Zhou Y."/>
            <person name="Sheng Y."/>
            <person name="Liu T."/>
            <person name="Pan Y."/>
            <person name="Xia L."/>
            <person name="Li J."/>
            <person name="Zhao F."/>
            <person name="Cao W."/>
        </authorList>
    </citation>
    <scope>NUCLEOTIDE SEQUENCE</scope>
    <source>
        <strain evidence="1">Hyas-2018</strain>
    </source>
</reference>
<keyword evidence="2" id="KW-1185">Reference proteome</keyword>
<evidence type="ECO:0000313" key="2">
    <source>
        <dbReference type="Proteomes" id="UP000821845"/>
    </source>
</evidence>
<comment type="caution">
    <text evidence="1">The sequence shown here is derived from an EMBL/GenBank/DDBJ whole genome shotgun (WGS) entry which is preliminary data.</text>
</comment>
<dbReference type="EMBL" id="CM023481">
    <property type="protein sequence ID" value="KAH6946301.1"/>
    <property type="molecule type" value="Genomic_DNA"/>
</dbReference>
<evidence type="ECO:0000313" key="1">
    <source>
        <dbReference type="EMBL" id="KAH6946301.1"/>
    </source>
</evidence>
<protein>
    <submittedName>
        <fullName evidence="1">Uncharacterized protein</fullName>
    </submittedName>
</protein>
<organism evidence="1 2">
    <name type="scientific">Hyalomma asiaticum</name>
    <name type="common">Tick</name>
    <dbReference type="NCBI Taxonomy" id="266040"/>
    <lineage>
        <taxon>Eukaryota</taxon>
        <taxon>Metazoa</taxon>
        <taxon>Ecdysozoa</taxon>
        <taxon>Arthropoda</taxon>
        <taxon>Chelicerata</taxon>
        <taxon>Arachnida</taxon>
        <taxon>Acari</taxon>
        <taxon>Parasitiformes</taxon>
        <taxon>Ixodida</taxon>
        <taxon>Ixodoidea</taxon>
        <taxon>Ixodidae</taxon>
        <taxon>Hyalomminae</taxon>
        <taxon>Hyalomma</taxon>
    </lineage>
</organism>
<name>A0ACB7TJB0_HYAAI</name>
<accession>A0ACB7TJB0</accession>
<gene>
    <name evidence="1" type="ORF">HPB50_012744</name>
</gene>